<keyword evidence="3" id="KW-1185">Reference proteome</keyword>
<feature type="transmembrane region" description="Helical" evidence="1">
    <location>
        <begin position="32"/>
        <end position="51"/>
    </location>
</feature>
<evidence type="ECO:0000313" key="3">
    <source>
        <dbReference type="Proteomes" id="UP001595776"/>
    </source>
</evidence>
<dbReference type="RefSeq" id="WP_156431951.1">
    <property type="nucleotide sequence ID" value="NZ_JBHSCR010000002.1"/>
</dbReference>
<keyword evidence="1" id="KW-0472">Membrane</keyword>
<evidence type="ECO:0000256" key="1">
    <source>
        <dbReference type="SAM" id="Phobius"/>
    </source>
</evidence>
<comment type="caution">
    <text evidence="2">The sequence shown here is derived from an EMBL/GenBank/DDBJ whole genome shotgun (WGS) entry which is preliminary data.</text>
</comment>
<name>A0ABV8U7R7_9PROT</name>
<accession>A0ABV8U7R7</accession>
<dbReference type="Proteomes" id="UP001595776">
    <property type="component" value="Unassembled WGS sequence"/>
</dbReference>
<evidence type="ECO:0000313" key="2">
    <source>
        <dbReference type="EMBL" id="MFC4346947.1"/>
    </source>
</evidence>
<reference evidence="3" key="1">
    <citation type="journal article" date="2019" name="Int. J. Syst. Evol. Microbiol.">
        <title>The Global Catalogue of Microorganisms (GCM) 10K type strain sequencing project: providing services to taxonomists for standard genome sequencing and annotation.</title>
        <authorList>
            <consortium name="The Broad Institute Genomics Platform"/>
            <consortium name="The Broad Institute Genome Sequencing Center for Infectious Disease"/>
            <person name="Wu L."/>
            <person name="Ma J."/>
        </authorList>
    </citation>
    <scope>NUCLEOTIDE SEQUENCE [LARGE SCALE GENOMIC DNA]</scope>
    <source>
        <strain evidence="3">CGMCC 1.15304</strain>
    </source>
</reference>
<sequence length="65" mass="7220">MNQSYSGTGRDKLPSQIWDISGAKEQKTYDFGGLRVSFSPIFVHCAALFLGKKTDAARMMRNHPG</sequence>
<proteinExistence type="predicted"/>
<dbReference type="EMBL" id="JBHSCR010000002">
    <property type="protein sequence ID" value="MFC4346947.1"/>
    <property type="molecule type" value="Genomic_DNA"/>
</dbReference>
<keyword evidence="1" id="KW-1133">Transmembrane helix</keyword>
<gene>
    <name evidence="2" type="ORF">ACFO5Q_03725</name>
</gene>
<protein>
    <submittedName>
        <fullName evidence="2">Uncharacterized protein</fullName>
    </submittedName>
</protein>
<keyword evidence="1" id="KW-0812">Transmembrane</keyword>
<organism evidence="2 3">
    <name type="scientific">Kordiimonas lipolytica</name>
    <dbReference type="NCBI Taxonomy" id="1662421"/>
    <lineage>
        <taxon>Bacteria</taxon>
        <taxon>Pseudomonadati</taxon>
        <taxon>Pseudomonadota</taxon>
        <taxon>Alphaproteobacteria</taxon>
        <taxon>Kordiimonadales</taxon>
        <taxon>Kordiimonadaceae</taxon>
        <taxon>Kordiimonas</taxon>
    </lineage>
</organism>